<organism evidence="1 2">
    <name type="scientific">Varanus komodoensis</name>
    <name type="common">Komodo dragon</name>
    <dbReference type="NCBI Taxonomy" id="61221"/>
    <lineage>
        <taxon>Eukaryota</taxon>
        <taxon>Metazoa</taxon>
        <taxon>Chordata</taxon>
        <taxon>Craniata</taxon>
        <taxon>Vertebrata</taxon>
        <taxon>Euteleostomi</taxon>
        <taxon>Lepidosauria</taxon>
        <taxon>Squamata</taxon>
        <taxon>Bifurcata</taxon>
        <taxon>Unidentata</taxon>
        <taxon>Episquamata</taxon>
        <taxon>Toxicofera</taxon>
        <taxon>Anguimorpha</taxon>
        <taxon>Paleoanguimorpha</taxon>
        <taxon>Varanoidea</taxon>
        <taxon>Varanidae</taxon>
        <taxon>Varanus</taxon>
    </lineage>
</organism>
<accession>A0A8D2IW02</accession>
<evidence type="ECO:0000313" key="2">
    <source>
        <dbReference type="Proteomes" id="UP000694545"/>
    </source>
</evidence>
<keyword evidence="2" id="KW-1185">Reference proteome</keyword>
<reference evidence="1" key="2">
    <citation type="submission" date="2025-09" db="UniProtKB">
        <authorList>
            <consortium name="Ensembl"/>
        </authorList>
    </citation>
    <scope>IDENTIFICATION</scope>
</reference>
<sequence>SDPSGPRAASCQMTCKTLREKVELLDLLREPKSYAVAAHHYGINESTVRYKKKDEAATLFRVYTITNRHFYHMQNSWFFTIRWCSRNATPRISGDCCMPEGDCCMSLKDPAF</sequence>
<evidence type="ECO:0008006" key="3">
    <source>
        <dbReference type="Google" id="ProtNLM"/>
    </source>
</evidence>
<dbReference type="Ensembl" id="ENSVKKT00000004635.1">
    <property type="protein sequence ID" value="ENSVKKP00000004509.1"/>
    <property type="gene ID" value="ENSVKKG00000003366.1"/>
</dbReference>
<proteinExistence type="predicted"/>
<reference evidence="1" key="1">
    <citation type="submission" date="2025-08" db="UniProtKB">
        <authorList>
            <consortium name="Ensembl"/>
        </authorList>
    </citation>
    <scope>IDENTIFICATION</scope>
</reference>
<dbReference type="Proteomes" id="UP000694545">
    <property type="component" value="Unplaced"/>
</dbReference>
<name>A0A8D2IW02_VARKO</name>
<dbReference type="AlphaFoldDB" id="A0A8D2IW02"/>
<protein>
    <recommendedName>
        <fullName evidence="3">HTH psq-type domain-containing protein</fullName>
    </recommendedName>
</protein>
<evidence type="ECO:0000313" key="1">
    <source>
        <dbReference type="Ensembl" id="ENSVKKP00000004509.1"/>
    </source>
</evidence>